<keyword evidence="3" id="KW-1185">Reference proteome</keyword>
<evidence type="ECO:0000313" key="2">
    <source>
        <dbReference type="EMBL" id="RGD62405.1"/>
    </source>
</evidence>
<reference evidence="2 3" key="1">
    <citation type="submission" date="2018-08" db="EMBL/GenBank/DDBJ databases">
        <title>Diversity &amp; Physiological Properties of Lignin-Decomposing Actinobacteria from Soil.</title>
        <authorList>
            <person name="Roh S.G."/>
            <person name="Kim S.B."/>
        </authorList>
    </citation>
    <scope>NUCLEOTIDE SEQUENCE [LARGE SCALE GENOMIC DNA]</scope>
    <source>
        <strain evidence="2 3">MMS17-GH009</strain>
    </source>
</reference>
<organism evidence="2 3">
    <name type="scientific">Kitasatospora xanthocidica</name>
    <dbReference type="NCBI Taxonomy" id="83382"/>
    <lineage>
        <taxon>Bacteria</taxon>
        <taxon>Bacillati</taxon>
        <taxon>Actinomycetota</taxon>
        <taxon>Actinomycetes</taxon>
        <taxon>Kitasatosporales</taxon>
        <taxon>Streptomycetaceae</taxon>
        <taxon>Kitasatospora</taxon>
    </lineage>
</organism>
<evidence type="ECO:0008006" key="4">
    <source>
        <dbReference type="Google" id="ProtNLM"/>
    </source>
</evidence>
<dbReference type="InterPro" id="IPR011051">
    <property type="entry name" value="RmlC_Cupin_sf"/>
</dbReference>
<comment type="caution">
    <text evidence="2">The sequence shown here is derived from an EMBL/GenBank/DDBJ whole genome shotgun (WGS) entry which is preliminary data.</text>
</comment>
<protein>
    <recommendedName>
        <fullName evidence="4">Cupin domain-containing protein</fullName>
    </recommendedName>
</protein>
<name>A0A373A4P8_9ACTN</name>
<sequence>MILVPAAVPRTAPAFQRLIDPEQRPAVRAGLTVEALPPGVRVEQLPYESVESVTVVLSGRLIAAGRILSPGEALHHRPGTSYRLTAVRGAPTAVLTVRPTPPRAVIPAQRSGSAPAPSWRQVEVGTVRLDPVGVCGPYADRAADAFLVVLSGASSFLGELGEVPLLPGDLVYVRAGERYGLRAGRRGPVTAVLGRVGTPGATLGPEWDSRPMRSGQADPQG</sequence>
<dbReference type="RefSeq" id="WP_117490838.1">
    <property type="nucleotide sequence ID" value="NZ_QVIG01000001.1"/>
</dbReference>
<evidence type="ECO:0000256" key="1">
    <source>
        <dbReference type="SAM" id="MobiDB-lite"/>
    </source>
</evidence>
<dbReference type="SUPFAM" id="SSF51182">
    <property type="entry name" value="RmlC-like cupins"/>
    <property type="match status" value="1"/>
</dbReference>
<dbReference type="CDD" id="cd02208">
    <property type="entry name" value="cupin_RmlC-like"/>
    <property type="match status" value="1"/>
</dbReference>
<proteinExistence type="predicted"/>
<dbReference type="AlphaFoldDB" id="A0A373A4P8"/>
<accession>A0A373A4P8</accession>
<dbReference type="InterPro" id="IPR014710">
    <property type="entry name" value="RmlC-like_jellyroll"/>
</dbReference>
<feature type="region of interest" description="Disordered" evidence="1">
    <location>
        <begin position="196"/>
        <end position="221"/>
    </location>
</feature>
<dbReference type="Proteomes" id="UP000263377">
    <property type="component" value="Unassembled WGS sequence"/>
</dbReference>
<dbReference type="EMBL" id="QVIG01000001">
    <property type="protein sequence ID" value="RGD62405.1"/>
    <property type="molecule type" value="Genomic_DNA"/>
</dbReference>
<dbReference type="Gene3D" id="2.60.120.10">
    <property type="entry name" value="Jelly Rolls"/>
    <property type="match status" value="1"/>
</dbReference>
<gene>
    <name evidence="2" type="ORF">DR950_35800</name>
</gene>
<evidence type="ECO:0000313" key="3">
    <source>
        <dbReference type="Proteomes" id="UP000263377"/>
    </source>
</evidence>